<proteinExistence type="predicted"/>
<dbReference type="AlphaFoldDB" id="A0AA39PYL7"/>
<feature type="region of interest" description="Disordered" evidence="1">
    <location>
        <begin position="1"/>
        <end position="51"/>
    </location>
</feature>
<dbReference type="Proteomes" id="UP001175228">
    <property type="component" value="Unassembled WGS sequence"/>
</dbReference>
<feature type="compositionally biased region" description="Polar residues" evidence="1">
    <location>
        <begin position="1"/>
        <end position="11"/>
    </location>
</feature>
<reference evidence="2" key="1">
    <citation type="submission" date="2023-06" db="EMBL/GenBank/DDBJ databases">
        <authorList>
            <consortium name="Lawrence Berkeley National Laboratory"/>
            <person name="Ahrendt S."/>
            <person name="Sahu N."/>
            <person name="Indic B."/>
            <person name="Wong-Bajracharya J."/>
            <person name="Merenyi Z."/>
            <person name="Ke H.-M."/>
            <person name="Monk M."/>
            <person name="Kocsube S."/>
            <person name="Drula E."/>
            <person name="Lipzen A."/>
            <person name="Balint B."/>
            <person name="Henrissat B."/>
            <person name="Andreopoulos B."/>
            <person name="Martin F.M."/>
            <person name="Harder C.B."/>
            <person name="Rigling D."/>
            <person name="Ford K.L."/>
            <person name="Foster G.D."/>
            <person name="Pangilinan J."/>
            <person name="Papanicolaou A."/>
            <person name="Barry K."/>
            <person name="LaButti K."/>
            <person name="Viragh M."/>
            <person name="Koriabine M."/>
            <person name="Yan M."/>
            <person name="Riley R."/>
            <person name="Champramary S."/>
            <person name="Plett K.L."/>
            <person name="Tsai I.J."/>
            <person name="Slot J."/>
            <person name="Sipos G."/>
            <person name="Plett J."/>
            <person name="Nagy L.G."/>
            <person name="Grigoriev I.V."/>
        </authorList>
    </citation>
    <scope>NUCLEOTIDE SEQUENCE</scope>
    <source>
        <strain evidence="2">HWK02</strain>
    </source>
</reference>
<organism evidence="2 3">
    <name type="scientific">Armillaria luteobubalina</name>
    <dbReference type="NCBI Taxonomy" id="153913"/>
    <lineage>
        <taxon>Eukaryota</taxon>
        <taxon>Fungi</taxon>
        <taxon>Dikarya</taxon>
        <taxon>Basidiomycota</taxon>
        <taxon>Agaricomycotina</taxon>
        <taxon>Agaricomycetes</taxon>
        <taxon>Agaricomycetidae</taxon>
        <taxon>Agaricales</taxon>
        <taxon>Marasmiineae</taxon>
        <taxon>Physalacriaceae</taxon>
        <taxon>Armillaria</taxon>
    </lineage>
</organism>
<evidence type="ECO:0000313" key="3">
    <source>
        <dbReference type="Proteomes" id="UP001175228"/>
    </source>
</evidence>
<accession>A0AA39PYL7</accession>
<name>A0AA39PYL7_9AGAR</name>
<comment type="caution">
    <text evidence="2">The sequence shown here is derived from an EMBL/GenBank/DDBJ whole genome shotgun (WGS) entry which is preliminary data.</text>
</comment>
<keyword evidence="3" id="KW-1185">Reference proteome</keyword>
<dbReference type="EMBL" id="JAUEPU010000027">
    <property type="protein sequence ID" value="KAK0492993.1"/>
    <property type="molecule type" value="Genomic_DNA"/>
</dbReference>
<sequence>MSEDPSTTPKSRNPKVVGSSTQEKHPDAVNEPELTLLVPQNEIDNPRGKKRRALPKLLLSLAVRRGGIATAFKRLAIIGARRRVDTDQYPEFDDKLMRSQNDPDKILDL</sequence>
<evidence type="ECO:0000313" key="2">
    <source>
        <dbReference type="EMBL" id="KAK0492993.1"/>
    </source>
</evidence>
<evidence type="ECO:0000256" key="1">
    <source>
        <dbReference type="SAM" id="MobiDB-lite"/>
    </source>
</evidence>
<protein>
    <submittedName>
        <fullName evidence="2">Uncharacterized protein</fullName>
    </submittedName>
</protein>
<gene>
    <name evidence="2" type="ORF">EDD18DRAFT_1108590</name>
</gene>